<proteinExistence type="predicted"/>
<dbReference type="EMBL" id="ML986662">
    <property type="protein sequence ID" value="KAF2261196.1"/>
    <property type="molecule type" value="Genomic_DNA"/>
</dbReference>
<evidence type="ECO:0000313" key="3">
    <source>
        <dbReference type="Proteomes" id="UP000800093"/>
    </source>
</evidence>
<reference evidence="3" key="1">
    <citation type="journal article" date="2020" name="Stud. Mycol.">
        <title>101 Dothideomycetes genomes: A test case for predicting lifestyles and emergence of pathogens.</title>
        <authorList>
            <person name="Haridas S."/>
            <person name="Albert R."/>
            <person name="Binder M."/>
            <person name="Bloem J."/>
            <person name="LaButti K."/>
            <person name="Salamov A."/>
            <person name="Andreopoulos B."/>
            <person name="Baker S."/>
            <person name="Barry K."/>
            <person name="Bills G."/>
            <person name="Bluhm B."/>
            <person name="Cannon C."/>
            <person name="Castanera R."/>
            <person name="Culley D."/>
            <person name="Daum C."/>
            <person name="Ezra D."/>
            <person name="Gonzalez J."/>
            <person name="Henrissat B."/>
            <person name="Kuo A."/>
            <person name="Liang C."/>
            <person name="Lipzen A."/>
            <person name="Lutzoni F."/>
            <person name="Magnuson J."/>
            <person name="Mondo S."/>
            <person name="Nolan M."/>
            <person name="Ohm R."/>
            <person name="Pangilinan J."/>
            <person name="Park H.-J."/>
            <person name="Ramirez L."/>
            <person name="Alfaro M."/>
            <person name="Sun H."/>
            <person name="Tritt A."/>
            <person name="Yoshinaga Y."/>
            <person name="Zwiers L.-H."/>
            <person name="Turgeon B."/>
            <person name="Goodwin S."/>
            <person name="Spatafora J."/>
            <person name="Crous P."/>
            <person name="Grigoriev I."/>
        </authorList>
    </citation>
    <scope>NUCLEOTIDE SEQUENCE [LARGE SCALE GENOMIC DNA]</scope>
    <source>
        <strain evidence="3">CBS 304.66</strain>
    </source>
</reference>
<comment type="caution">
    <text evidence="2">The sequence shown here is derived from an EMBL/GenBank/DDBJ whole genome shotgun (WGS) entry which is preliminary data.</text>
</comment>
<protein>
    <recommendedName>
        <fullName evidence="1">DUF7053 domain-containing protein</fullName>
    </recommendedName>
</protein>
<sequence length="141" mass="15307">MSSTTLSTLLPHGLSSENVLAALHNHDLMIRTLCPSLISYAFESGNPSTQATYIVTDKKPIGQQTTYKLTLTNVASGVNSLVNAKPPVGILTIAGRWRVDNGHLVEDVEIDGNFMMQKMAKGNVEKTHPVQHSLLLQQARA</sequence>
<feature type="domain" description="DUF7053" evidence="1">
    <location>
        <begin position="4"/>
        <end position="140"/>
    </location>
</feature>
<keyword evidence="3" id="KW-1185">Reference proteome</keyword>
<evidence type="ECO:0000313" key="2">
    <source>
        <dbReference type="EMBL" id="KAF2261196.1"/>
    </source>
</evidence>
<accession>A0A9P4K322</accession>
<dbReference type="Pfam" id="PF23155">
    <property type="entry name" value="DUF7053"/>
    <property type="match status" value="1"/>
</dbReference>
<organism evidence="2 3">
    <name type="scientific">Lojkania enalia</name>
    <dbReference type="NCBI Taxonomy" id="147567"/>
    <lineage>
        <taxon>Eukaryota</taxon>
        <taxon>Fungi</taxon>
        <taxon>Dikarya</taxon>
        <taxon>Ascomycota</taxon>
        <taxon>Pezizomycotina</taxon>
        <taxon>Dothideomycetes</taxon>
        <taxon>Pleosporomycetidae</taxon>
        <taxon>Pleosporales</taxon>
        <taxon>Pleosporales incertae sedis</taxon>
        <taxon>Lojkania</taxon>
    </lineage>
</organism>
<dbReference type="OrthoDB" id="3905686at2759"/>
<dbReference type="AlphaFoldDB" id="A0A9P4K322"/>
<gene>
    <name evidence="2" type="ORF">CC78DRAFT_360830</name>
</gene>
<dbReference type="InterPro" id="IPR055481">
    <property type="entry name" value="DUF7053"/>
</dbReference>
<evidence type="ECO:0000259" key="1">
    <source>
        <dbReference type="Pfam" id="PF23155"/>
    </source>
</evidence>
<name>A0A9P4K322_9PLEO</name>
<dbReference type="Proteomes" id="UP000800093">
    <property type="component" value="Unassembled WGS sequence"/>
</dbReference>